<keyword evidence="1" id="KW-1133">Transmembrane helix</keyword>
<dbReference type="EMBL" id="JANGEW010000021">
    <property type="protein sequence ID" value="MCQ5343379.1"/>
    <property type="molecule type" value="Genomic_DNA"/>
</dbReference>
<comment type="caution">
    <text evidence="2">The sequence shown here is derived from an EMBL/GenBank/DDBJ whole genome shotgun (WGS) entry which is preliminary data.</text>
</comment>
<protein>
    <submittedName>
        <fullName evidence="2">Uncharacterized protein</fullName>
    </submittedName>
</protein>
<keyword evidence="1" id="KW-0812">Transmembrane</keyword>
<reference evidence="2 3" key="1">
    <citation type="submission" date="2022-06" db="EMBL/GenBank/DDBJ databases">
        <title>Isolation of gut microbiota from human fecal samples.</title>
        <authorList>
            <person name="Pamer E.G."/>
            <person name="Barat B."/>
            <person name="Waligurski E."/>
            <person name="Medina S."/>
            <person name="Paddock L."/>
            <person name="Mostad J."/>
        </authorList>
    </citation>
    <scope>NUCLEOTIDE SEQUENCE [LARGE SCALE GENOMIC DNA]</scope>
    <source>
        <strain evidence="2 3">DFI.1.1</strain>
    </source>
</reference>
<name>A0ABT1SU22_9FIRM</name>
<feature type="transmembrane region" description="Helical" evidence="1">
    <location>
        <begin position="12"/>
        <end position="28"/>
    </location>
</feature>
<evidence type="ECO:0000313" key="3">
    <source>
        <dbReference type="Proteomes" id="UP001206692"/>
    </source>
</evidence>
<proteinExistence type="predicted"/>
<organism evidence="2 3">
    <name type="scientific">Megasphaera massiliensis</name>
    <dbReference type="NCBI Taxonomy" id="1232428"/>
    <lineage>
        <taxon>Bacteria</taxon>
        <taxon>Bacillati</taxon>
        <taxon>Bacillota</taxon>
        <taxon>Negativicutes</taxon>
        <taxon>Veillonellales</taxon>
        <taxon>Veillonellaceae</taxon>
        <taxon>Megasphaera</taxon>
    </lineage>
</organism>
<gene>
    <name evidence="2" type="ORF">NE675_10155</name>
</gene>
<feature type="transmembrane region" description="Helical" evidence="1">
    <location>
        <begin position="109"/>
        <end position="129"/>
    </location>
</feature>
<accession>A0ABT1SU22</accession>
<feature type="transmembrane region" description="Helical" evidence="1">
    <location>
        <begin position="34"/>
        <end position="55"/>
    </location>
</feature>
<dbReference type="RefSeq" id="WP_062412286.1">
    <property type="nucleotide sequence ID" value="NZ_JAJCIO010000024.1"/>
</dbReference>
<sequence>MSWWRDILRQSVFMCIFIVLIPIGAYTIHSGSSAIVAVVSYLFLSLVVPTAYVGAADAVFGREQGRIRRWAVVLVWLLLLALTAAVKVYLGEYWKAAPFWEWPTIGRDLVFIVAMYVEISLIMLVSYVISSWMPTRKDVG</sequence>
<keyword evidence="3" id="KW-1185">Reference proteome</keyword>
<feature type="transmembrane region" description="Helical" evidence="1">
    <location>
        <begin position="67"/>
        <end position="89"/>
    </location>
</feature>
<evidence type="ECO:0000313" key="2">
    <source>
        <dbReference type="EMBL" id="MCQ5343379.1"/>
    </source>
</evidence>
<evidence type="ECO:0000256" key="1">
    <source>
        <dbReference type="SAM" id="Phobius"/>
    </source>
</evidence>
<dbReference type="Proteomes" id="UP001206692">
    <property type="component" value="Unassembled WGS sequence"/>
</dbReference>
<keyword evidence="1" id="KW-0472">Membrane</keyword>